<protein>
    <recommendedName>
        <fullName evidence="4">Major Facilitator Superfamily (MFS)</fullName>
    </recommendedName>
</protein>
<evidence type="ECO:0000313" key="3">
    <source>
        <dbReference type="Proteomes" id="UP000243217"/>
    </source>
</evidence>
<sequence length="105" mass="11242">MSFCKIIAVDMIIVIACAITQNTLLSLFMATIIHVIGREEDAGLGLFAGALNSAYCCGQFLNFIFSSILVTSSMGYALPVLVGGILSFFGLLVSAIFFKIELYST</sequence>
<dbReference type="EMBL" id="JNBS01004366">
    <property type="protein sequence ID" value="OQR83410.1"/>
    <property type="molecule type" value="Genomic_DNA"/>
</dbReference>
<feature type="transmembrane region" description="Helical" evidence="1">
    <location>
        <begin position="42"/>
        <end position="64"/>
    </location>
</feature>
<accession>A0A1V9YCF7</accession>
<dbReference type="OrthoDB" id="78790at2759"/>
<organism evidence="2 3">
    <name type="scientific">Thraustotheca clavata</name>
    <dbReference type="NCBI Taxonomy" id="74557"/>
    <lineage>
        <taxon>Eukaryota</taxon>
        <taxon>Sar</taxon>
        <taxon>Stramenopiles</taxon>
        <taxon>Oomycota</taxon>
        <taxon>Saprolegniomycetes</taxon>
        <taxon>Saprolegniales</taxon>
        <taxon>Achlyaceae</taxon>
        <taxon>Thraustotheca</taxon>
    </lineage>
</organism>
<reference evidence="2 3" key="1">
    <citation type="journal article" date="2014" name="Genome Biol. Evol.">
        <title>The secreted proteins of Achlya hypogyna and Thraustotheca clavata identify the ancestral oomycete secretome and reveal gene acquisitions by horizontal gene transfer.</title>
        <authorList>
            <person name="Misner I."/>
            <person name="Blouin N."/>
            <person name="Leonard G."/>
            <person name="Richards T.A."/>
            <person name="Lane C.E."/>
        </authorList>
    </citation>
    <scope>NUCLEOTIDE SEQUENCE [LARGE SCALE GENOMIC DNA]</scope>
    <source>
        <strain evidence="2 3">ATCC 34112</strain>
    </source>
</reference>
<gene>
    <name evidence="2" type="ORF">THRCLA_23154</name>
</gene>
<evidence type="ECO:0000313" key="2">
    <source>
        <dbReference type="EMBL" id="OQR83410.1"/>
    </source>
</evidence>
<feature type="transmembrane region" description="Helical" evidence="1">
    <location>
        <begin position="12"/>
        <end position="36"/>
    </location>
</feature>
<comment type="caution">
    <text evidence="2">The sequence shown here is derived from an EMBL/GenBank/DDBJ whole genome shotgun (WGS) entry which is preliminary data.</text>
</comment>
<evidence type="ECO:0008006" key="4">
    <source>
        <dbReference type="Google" id="ProtNLM"/>
    </source>
</evidence>
<keyword evidence="3" id="KW-1185">Reference proteome</keyword>
<dbReference type="AlphaFoldDB" id="A0A1V9YCF7"/>
<dbReference type="Proteomes" id="UP000243217">
    <property type="component" value="Unassembled WGS sequence"/>
</dbReference>
<keyword evidence="1" id="KW-0472">Membrane</keyword>
<name>A0A1V9YCF7_9STRA</name>
<feature type="transmembrane region" description="Helical" evidence="1">
    <location>
        <begin position="76"/>
        <end position="98"/>
    </location>
</feature>
<evidence type="ECO:0000256" key="1">
    <source>
        <dbReference type="SAM" id="Phobius"/>
    </source>
</evidence>
<keyword evidence="1" id="KW-1133">Transmembrane helix</keyword>
<keyword evidence="1" id="KW-0812">Transmembrane</keyword>
<proteinExistence type="predicted"/>